<dbReference type="CDD" id="cd05399">
    <property type="entry name" value="NT_Rel-Spo_like"/>
    <property type="match status" value="1"/>
</dbReference>
<dbReference type="InterPro" id="IPR045865">
    <property type="entry name" value="ACT-like_dom_sf"/>
</dbReference>
<dbReference type="Gene3D" id="3.30.70.260">
    <property type="match status" value="1"/>
</dbReference>
<dbReference type="SUPFAM" id="SSF81301">
    <property type="entry name" value="Nucleotidyltransferase"/>
    <property type="match status" value="1"/>
</dbReference>
<dbReference type="SUPFAM" id="SSF55021">
    <property type="entry name" value="ACT-like"/>
    <property type="match status" value="1"/>
</dbReference>
<gene>
    <name evidence="3" type="ORF">KSB_77240</name>
</gene>
<dbReference type="CDD" id="cd00077">
    <property type="entry name" value="HDc"/>
    <property type="match status" value="1"/>
</dbReference>
<sequence length="635" mass="71439">MLLTPEMLRPRYMQALKSSSSDIATLMEEVHQYIHTQRHLDRIQDAYTLAYQAHQGALRKSGEPYILHPVQVALLLAEMRIDADGIIAALLHDVVEDTNLTLDELQTRFGPAVATIVDGVTKFAVLSQGPSFDKKRAHAETVRKLFAAMAQEPRVIALKVADRLHNMRTLDAMSVAHQQKTARETREIYIPLARRLGMSLALAELEDLALLYLEPEVYATLAQEVAAEVPRRLLSLNEIGQFLESSLSQTGIAVTIQAQQKHLASIRRKVAHLLQHGSEHWLHQIHDLISLDIIVETDDQCYLALGQLHACWRPKDGGIKDFIATPKLNGYQALHTTVFGPHNSLVEIHIYTRDMLRLAHYGLASYWYLRERYHKVGLQQGAYASWWISYREMTNWMEQLRQWQRALPQSTGEFLAAFQDDLFQKQVFVFTPAGNVIDLPRGATPLDLAYRLGSDIGDHCAGARITTRNQEGLLVTRLAPLDYELKEGDIVDILSQPDVTPNHEWLSFAHTAAARNKIRHALKLETPIDDQKCSKEAKSEQAITGAKSITLCIHANDRAGLLRDVADLLTRTRLNILSLNSETTHGQALLTVVVQPSTPKQGLSFLTPLLHDLCTIKGVIQVQQQGEKEEHHETL</sequence>
<dbReference type="InterPro" id="IPR007685">
    <property type="entry name" value="RelA_SpoT"/>
</dbReference>
<dbReference type="SMART" id="SM00471">
    <property type="entry name" value="HDc"/>
    <property type="match status" value="1"/>
</dbReference>
<evidence type="ECO:0000313" key="4">
    <source>
        <dbReference type="Proteomes" id="UP000654345"/>
    </source>
</evidence>
<dbReference type="Proteomes" id="UP000654345">
    <property type="component" value="Unassembled WGS sequence"/>
</dbReference>
<dbReference type="PROSITE" id="PS51671">
    <property type="entry name" value="ACT"/>
    <property type="match status" value="1"/>
</dbReference>
<evidence type="ECO:0000259" key="1">
    <source>
        <dbReference type="PROSITE" id="PS51671"/>
    </source>
</evidence>
<name>A0ABQ3V266_9CHLR</name>
<dbReference type="InterPro" id="IPR043519">
    <property type="entry name" value="NT_sf"/>
</dbReference>
<dbReference type="Gene3D" id="1.10.3210.10">
    <property type="entry name" value="Hypothetical protein af1432"/>
    <property type="match status" value="1"/>
</dbReference>
<dbReference type="Pfam" id="PF02824">
    <property type="entry name" value="TGS"/>
    <property type="match status" value="1"/>
</dbReference>
<dbReference type="SUPFAM" id="SSF109604">
    <property type="entry name" value="HD-domain/PDEase-like"/>
    <property type="match status" value="1"/>
</dbReference>
<protein>
    <recommendedName>
        <fullName evidence="5">(P)ppGpp synthetase</fullName>
    </recommendedName>
</protein>
<dbReference type="SMART" id="SM00954">
    <property type="entry name" value="RelA_SpoT"/>
    <property type="match status" value="1"/>
</dbReference>
<dbReference type="Gene3D" id="3.30.460.10">
    <property type="entry name" value="Beta Polymerase, domain 2"/>
    <property type="match status" value="1"/>
</dbReference>
<proteinExistence type="predicted"/>
<dbReference type="SUPFAM" id="SSF81271">
    <property type="entry name" value="TGS-like"/>
    <property type="match status" value="1"/>
</dbReference>
<comment type="caution">
    <text evidence="3">The sequence shown here is derived from an EMBL/GenBank/DDBJ whole genome shotgun (WGS) entry which is preliminary data.</text>
</comment>
<dbReference type="Pfam" id="PF13328">
    <property type="entry name" value="HD_4"/>
    <property type="match status" value="1"/>
</dbReference>
<dbReference type="InterPro" id="IPR012675">
    <property type="entry name" value="Beta-grasp_dom_sf"/>
</dbReference>
<dbReference type="PANTHER" id="PTHR21262">
    <property type="entry name" value="GUANOSINE-3',5'-BIS DIPHOSPHATE 3'-PYROPHOSPHOHYDROLASE"/>
    <property type="match status" value="1"/>
</dbReference>
<keyword evidence="4" id="KW-1185">Reference proteome</keyword>
<dbReference type="PROSITE" id="PS51880">
    <property type="entry name" value="TGS"/>
    <property type="match status" value="1"/>
</dbReference>
<dbReference type="EMBL" id="BNJG01000003">
    <property type="protein sequence ID" value="GHO59249.1"/>
    <property type="molecule type" value="Genomic_DNA"/>
</dbReference>
<dbReference type="InterPro" id="IPR002912">
    <property type="entry name" value="ACT_dom"/>
</dbReference>
<reference evidence="3 4" key="1">
    <citation type="journal article" date="2021" name="Int. J. Syst. Evol. Microbiol.">
        <title>Reticulibacter mediterranei gen. nov., sp. nov., within the new family Reticulibacteraceae fam. nov., and Ktedonospora formicarum gen. nov., sp. nov., Ktedonobacter robiniae sp. nov., Dictyobacter formicarum sp. nov. and Dictyobacter arantiisoli sp. nov., belonging to the class Ktedonobacteria.</title>
        <authorList>
            <person name="Yabe S."/>
            <person name="Zheng Y."/>
            <person name="Wang C.M."/>
            <person name="Sakai Y."/>
            <person name="Abe K."/>
            <person name="Yokota A."/>
            <person name="Donadio S."/>
            <person name="Cavaletti L."/>
            <person name="Monciardini P."/>
        </authorList>
    </citation>
    <scope>NUCLEOTIDE SEQUENCE [LARGE SCALE GENOMIC DNA]</scope>
    <source>
        <strain evidence="3 4">SOSP1-30</strain>
    </source>
</reference>
<dbReference type="InterPro" id="IPR003607">
    <property type="entry name" value="HD/PDEase_dom"/>
</dbReference>
<evidence type="ECO:0000313" key="3">
    <source>
        <dbReference type="EMBL" id="GHO59249.1"/>
    </source>
</evidence>
<dbReference type="PANTHER" id="PTHR21262:SF31">
    <property type="entry name" value="GTP PYROPHOSPHOKINASE"/>
    <property type="match status" value="1"/>
</dbReference>
<evidence type="ECO:0000259" key="2">
    <source>
        <dbReference type="PROSITE" id="PS51880"/>
    </source>
</evidence>
<dbReference type="InterPro" id="IPR004095">
    <property type="entry name" value="TGS"/>
</dbReference>
<dbReference type="Gene3D" id="3.10.20.30">
    <property type="match status" value="1"/>
</dbReference>
<feature type="domain" description="TGS" evidence="2">
    <location>
        <begin position="425"/>
        <end position="495"/>
    </location>
</feature>
<dbReference type="Pfam" id="PF04607">
    <property type="entry name" value="RelA_SpoT"/>
    <property type="match status" value="1"/>
</dbReference>
<accession>A0ABQ3V266</accession>
<feature type="domain" description="ACT" evidence="1">
    <location>
        <begin position="550"/>
        <end position="627"/>
    </location>
</feature>
<organism evidence="3 4">
    <name type="scientific">Ktedonobacter robiniae</name>
    <dbReference type="NCBI Taxonomy" id="2778365"/>
    <lineage>
        <taxon>Bacteria</taxon>
        <taxon>Bacillati</taxon>
        <taxon>Chloroflexota</taxon>
        <taxon>Ktedonobacteria</taxon>
        <taxon>Ktedonobacterales</taxon>
        <taxon>Ktedonobacteraceae</taxon>
        <taxon>Ktedonobacter</taxon>
    </lineage>
</organism>
<dbReference type="InterPro" id="IPR012676">
    <property type="entry name" value="TGS-like"/>
</dbReference>
<evidence type="ECO:0008006" key="5">
    <source>
        <dbReference type="Google" id="ProtNLM"/>
    </source>
</evidence>